<sequence length="274" mass="29288">MKLARTPPPSTSAAAGASAEFSAPSPSVGSKRPRSPGALADLSQAAMPNKRLRLSASDGSLSAGPEVKAPALQTLIGTERAADLDVRFGSLQPVRTKDGDGIHDWEKDAEGRPLAHPRFIALQGGDAPPDWTDPAVRKAFDIDALKAGDKQYIWAASALGRVFIGEEEPVGHDPDSGKQRRRGHPLLVSGGPARICGEFRFDAETGKLVVINKSGRYSRYEDRREAQLQEVATIIRAAVAPLGLEVETEYRSGKTPDALVLPSLDPKYREPPAD</sequence>
<dbReference type="EMBL" id="LN899822">
    <property type="protein sequence ID" value="CUV63191.1"/>
    <property type="molecule type" value="Genomic_DNA"/>
</dbReference>
<evidence type="ECO:0000313" key="5">
    <source>
        <dbReference type="EMBL" id="CUV63191.1"/>
    </source>
</evidence>
<dbReference type="AlphaFoldDB" id="A0A0S4UJL5"/>
<evidence type="ECO:0000313" key="2">
    <source>
        <dbReference type="EMBL" id="CUV22388.1"/>
    </source>
</evidence>
<dbReference type="EMBL" id="LN899827">
    <property type="protein sequence ID" value="CUV43980.1"/>
    <property type="molecule type" value="Genomic_DNA"/>
</dbReference>
<accession>A0A0S4UJL5</accession>
<proteinExistence type="predicted"/>
<evidence type="ECO:0008006" key="6">
    <source>
        <dbReference type="Google" id="ProtNLM"/>
    </source>
</evidence>
<feature type="compositionally biased region" description="Low complexity" evidence="1">
    <location>
        <begin position="11"/>
        <end position="27"/>
    </location>
</feature>
<evidence type="ECO:0000313" key="4">
    <source>
        <dbReference type="EMBL" id="CUV43980.1"/>
    </source>
</evidence>
<name>A0A0S4UJL5_RALSL</name>
<dbReference type="EMBL" id="LN899826">
    <property type="protein sequence ID" value="CUV39718.1"/>
    <property type="molecule type" value="Genomic_DNA"/>
</dbReference>
<gene>
    <name evidence="5" type="ORF">RD1301_v1_3190010</name>
    <name evidence="2" type="ORF">RUN1744_v1_170009</name>
    <name evidence="3" type="ORF">TF3108_v1_320062</name>
    <name evidence="4" type="ORF">TO10_v1_120099</name>
</gene>
<evidence type="ECO:0000313" key="3">
    <source>
        <dbReference type="EMBL" id="CUV39718.1"/>
    </source>
</evidence>
<dbReference type="EMBL" id="LN899823">
    <property type="protein sequence ID" value="CUV22388.1"/>
    <property type="molecule type" value="Genomic_DNA"/>
</dbReference>
<reference evidence="2" key="1">
    <citation type="submission" date="2015-10" db="EMBL/GenBank/DDBJ databases">
        <authorList>
            <person name="Gilbert D.G."/>
        </authorList>
    </citation>
    <scope>NUCLEOTIDE SEQUENCE</scope>
    <source>
        <strain evidence="2">Phyl III-seqv23</strain>
    </source>
</reference>
<feature type="region of interest" description="Disordered" evidence="1">
    <location>
        <begin position="255"/>
        <end position="274"/>
    </location>
</feature>
<evidence type="ECO:0000256" key="1">
    <source>
        <dbReference type="SAM" id="MobiDB-lite"/>
    </source>
</evidence>
<feature type="compositionally biased region" description="Pro residues" evidence="1">
    <location>
        <begin position="1"/>
        <end position="10"/>
    </location>
</feature>
<protein>
    <recommendedName>
        <fullName evidence="6">Type III effector protein</fullName>
    </recommendedName>
</protein>
<feature type="region of interest" description="Disordered" evidence="1">
    <location>
        <begin position="1"/>
        <end position="65"/>
    </location>
</feature>
<organism evidence="2">
    <name type="scientific">Ralstonia solanacearum</name>
    <name type="common">Pseudomonas solanacearum</name>
    <dbReference type="NCBI Taxonomy" id="305"/>
    <lineage>
        <taxon>Bacteria</taxon>
        <taxon>Pseudomonadati</taxon>
        <taxon>Pseudomonadota</taxon>
        <taxon>Betaproteobacteria</taxon>
        <taxon>Burkholderiales</taxon>
        <taxon>Burkholderiaceae</taxon>
        <taxon>Ralstonia</taxon>
        <taxon>Ralstonia solanacearum species complex</taxon>
    </lineage>
</organism>